<dbReference type="Gene3D" id="3.20.20.370">
    <property type="entry name" value="Glycoside hydrolase/deacetylase"/>
    <property type="match status" value="1"/>
</dbReference>
<dbReference type="InterPro" id="IPR011330">
    <property type="entry name" value="Glyco_hydro/deAcase_b/a-brl"/>
</dbReference>
<dbReference type="AlphaFoldDB" id="A0A927MZR8"/>
<dbReference type="GO" id="GO:0016810">
    <property type="term" value="F:hydrolase activity, acting on carbon-nitrogen (but not peptide) bonds"/>
    <property type="evidence" value="ECO:0007669"/>
    <property type="project" value="InterPro"/>
</dbReference>
<dbReference type="SUPFAM" id="SSF88713">
    <property type="entry name" value="Glycoside hydrolase/deacetylase"/>
    <property type="match status" value="1"/>
</dbReference>
<feature type="domain" description="NodB homology" evidence="4">
    <location>
        <begin position="77"/>
        <end position="247"/>
    </location>
</feature>
<dbReference type="RefSeq" id="WP_192751589.1">
    <property type="nucleotide sequence ID" value="NZ_BAABJL010000207.1"/>
</dbReference>
<feature type="compositionally biased region" description="Pro residues" evidence="3">
    <location>
        <begin position="9"/>
        <end position="18"/>
    </location>
</feature>
<organism evidence="5 6">
    <name type="scientific">Actinopolymorpha pittospori</name>
    <dbReference type="NCBI Taxonomy" id="648752"/>
    <lineage>
        <taxon>Bacteria</taxon>
        <taxon>Bacillati</taxon>
        <taxon>Actinomycetota</taxon>
        <taxon>Actinomycetes</taxon>
        <taxon>Propionibacteriales</taxon>
        <taxon>Actinopolymorphaceae</taxon>
        <taxon>Actinopolymorpha</taxon>
    </lineage>
</organism>
<keyword evidence="6" id="KW-1185">Reference proteome</keyword>
<dbReference type="GO" id="GO:0005975">
    <property type="term" value="P:carbohydrate metabolic process"/>
    <property type="evidence" value="ECO:0007669"/>
    <property type="project" value="InterPro"/>
</dbReference>
<dbReference type="Pfam" id="PF01522">
    <property type="entry name" value="Polysacc_deac_1"/>
    <property type="match status" value="1"/>
</dbReference>
<keyword evidence="1" id="KW-0479">Metal-binding</keyword>
<name>A0A927MZR8_9ACTN</name>
<dbReference type="GO" id="GO:0046872">
    <property type="term" value="F:metal ion binding"/>
    <property type="evidence" value="ECO:0007669"/>
    <property type="project" value="UniProtKB-KW"/>
</dbReference>
<dbReference type="InterPro" id="IPR002509">
    <property type="entry name" value="NODB_dom"/>
</dbReference>
<evidence type="ECO:0000256" key="2">
    <source>
        <dbReference type="ARBA" id="ARBA00022801"/>
    </source>
</evidence>
<dbReference type="CDD" id="cd10917">
    <property type="entry name" value="CE4_NodB_like_6s_7s"/>
    <property type="match status" value="1"/>
</dbReference>
<dbReference type="PROSITE" id="PS51677">
    <property type="entry name" value="NODB"/>
    <property type="match status" value="1"/>
</dbReference>
<sequence length="251" mass="26067">MSPSSLARPTPPGEPTPRNPARGGGGSSPGAPDDGLGTPDDGPTSGTYPGDSTTSPSASPSASPGGTASPDPTDGPKVLYLTFDDGPTKYTPEILGVLAKHNAKATFFQLGEEIDLYPQYAADVRQAGHTIGNHTEDHKSLPSLSSSDIRAEISGGPSSKCLRPPYGSVNSTLRSIADDLGLKLVLWDVDTLDWTRPGVDKIESAIVDNAKSGRVILMHDGGGNRSQTVTALDRALTTLSARGYVFHSLDC</sequence>
<feature type="region of interest" description="Disordered" evidence="3">
    <location>
        <begin position="1"/>
        <end position="80"/>
    </location>
</feature>
<dbReference type="InterPro" id="IPR050248">
    <property type="entry name" value="Polysacc_deacetylase_ArnD"/>
</dbReference>
<evidence type="ECO:0000256" key="1">
    <source>
        <dbReference type="ARBA" id="ARBA00022723"/>
    </source>
</evidence>
<keyword evidence="2" id="KW-0378">Hydrolase</keyword>
<dbReference type="Proteomes" id="UP000638648">
    <property type="component" value="Unassembled WGS sequence"/>
</dbReference>
<feature type="compositionally biased region" description="Low complexity" evidence="3">
    <location>
        <begin position="29"/>
        <end position="72"/>
    </location>
</feature>
<accession>A0A927MZR8</accession>
<comment type="caution">
    <text evidence="5">The sequence shown here is derived from an EMBL/GenBank/DDBJ whole genome shotgun (WGS) entry which is preliminary data.</text>
</comment>
<evidence type="ECO:0000313" key="5">
    <source>
        <dbReference type="EMBL" id="MBE1607678.1"/>
    </source>
</evidence>
<dbReference type="PANTHER" id="PTHR10587:SF133">
    <property type="entry name" value="CHITIN DEACETYLASE 1-RELATED"/>
    <property type="match status" value="1"/>
</dbReference>
<evidence type="ECO:0000256" key="3">
    <source>
        <dbReference type="SAM" id="MobiDB-lite"/>
    </source>
</evidence>
<dbReference type="PANTHER" id="PTHR10587">
    <property type="entry name" value="GLYCOSYL TRANSFERASE-RELATED"/>
    <property type="match status" value="1"/>
</dbReference>
<dbReference type="EMBL" id="JADBEM010000001">
    <property type="protein sequence ID" value="MBE1607678.1"/>
    <property type="molecule type" value="Genomic_DNA"/>
</dbReference>
<protein>
    <submittedName>
        <fullName evidence="5">Peptidoglycan/xylan/chitin deacetylase (PgdA/CDA1 family)</fullName>
    </submittedName>
</protein>
<gene>
    <name evidence="5" type="ORF">HEB94_004526</name>
</gene>
<evidence type="ECO:0000313" key="6">
    <source>
        <dbReference type="Proteomes" id="UP000638648"/>
    </source>
</evidence>
<evidence type="ECO:0000259" key="4">
    <source>
        <dbReference type="PROSITE" id="PS51677"/>
    </source>
</evidence>
<dbReference type="GO" id="GO:0016020">
    <property type="term" value="C:membrane"/>
    <property type="evidence" value="ECO:0007669"/>
    <property type="project" value="TreeGrafter"/>
</dbReference>
<reference evidence="5" key="1">
    <citation type="submission" date="2020-10" db="EMBL/GenBank/DDBJ databases">
        <title>Sequencing the genomes of 1000 actinobacteria strains.</title>
        <authorList>
            <person name="Klenk H.-P."/>
        </authorList>
    </citation>
    <scope>NUCLEOTIDE SEQUENCE</scope>
    <source>
        <strain evidence="5">DSM 45354</strain>
    </source>
</reference>
<proteinExistence type="predicted"/>